<name>A0ABT8BQ60_9VIBR</name>
<evidence type="ECO:0008006" key="3">
    <source>
        <dbReference type="Google" id="ProtNLM"/>
    </source>
</evidence>
<sequence length="61" mass="7087">MNRGLFSFWARIVIHDDISVTFNVSTKNNQWSHSAARNSGVRATKRRIAFRYVFCVLWVGV</sequence>
<comment type="caution">
    <text evidence="1">The sequence shown here is derived from an EMBL/GenBank/DDBJ whole genome shotgun (WGS) entry which is preliminary data.</text>
</comment>
<accession>A0ABT8BQ60</accession>
<protein>
    <recommendedName>
        <fullName evidence="3">DUF3265 domain-containing protein</fullName>
    </recommendedName>
</protein>
<evidence type="ECO:0000313" key="1">
    <source>
        <dbReference type="EMBL" id="MDN3608243.1"/>
    </source>
</evidence>
<organism evidence="1 2">
    <name type="scientific">Vibrio ostreicida</name>
    <dbReference type="NCBI Taxonomy" id="526588"/>
    <lineage>
        <taxon>Bacteria</taxon>
        <taxon>Pseudomonadati</taxon>
        <taxon>Pseudomonadota</taxon>
        <taxon>Gammaproteobacteria</taxon>
        <taxon>Vibrionales</taxon>
        <taxon>Vibrionaceae</taxon>
        <taxon>Vibrio</taxon>
    </lineage>
</organism>
<proteinExistence type="predicted"/>
<dbReference type="Proteomes" id="UP001238540">
    <property type="component" value="Unassembled WGS sequence"/>
</dbReference>
<keyword evidence="2" id="KW-1185">Reference proteome</keyword>
<evidence type="ECO:0000313" key="2">
    <source>
        <dbReference type="Proteomes" id="UP001238540"/>
    </source>
</evidence>
<reference evidence="2" key="1">
    <citation type="journal article" date="2019" name="Int. J. Syst. Evol. Microbiol.">
        <title>The Global Catalogue of Microorganisms (GCM) 10K type strain sequencing project: providing services to taxonomists for standard genome sequencing and annotation.</title>
        <authorList>
            <consortium name="The Broad Institute Genomics Platform"/>
            <consortium name="The Broad Institute Genome Sequencing Center for Infectious Disease"/>
            <person name="Wu L."/>
            <person name="Ma J."/>
        </authorList>
    </citation>
    <scope>NUCLEOTIDE SEQUENCE [LARGE SCALE GENOMIC DNA]</scope>
    <source>
        <strain evidence="2">CECT 7398</strain>
    </source>
</reference>
<gene>
    <name evidence="1" type="ORF">QWZ16_00385</name>
</gene>
<dbReference type="EMBL" id="JAUFQC010000001">
    <property type="protein sequence ID" value="MDN3608243.1"/>
    <property type="molecule type" value="Genomic_DNA"/>
</dbReference>
<dbReference type="RefSeq" id="WP_290310274.1">
    <property type="nucleotide sequence ID" value="NZ_JAUFQC010000001.1"/>
</dbReference>